<dbReference type="AlphaFoldDB" id="A0ABD3DZ53"/>
<dbReference type="Proteomes" id="UP001632038">
    <property type="component" value="Unassembled WGS sequence"/>
</dbReference>
<evidence type="ECO:0000256" key="1">
    <source>
        <dbReference type="SAM" id="MobiDB-lite"/>
    </source>
</evidence>
<organism evidence="2 3">
    <name type="scientific">Castilleja foliolosa</name>
    <dbReference type="NCBI Taxonomy" id="1961234"/>
    <lineage>
        <taxon>Eukaryota</taxon>
        <taxon>Viridiplantae</taxon>
        <taxon>Streptophyta</taxon>
        <taxon>Embryophyta</taxon>
        <taxon>Tracheophyta</taxon>
        <taxon>Spermatophyta</taxon>
        <taxon>Magnoliopsida</taxon>
        <taxon>eudicotyledons</taxon>
        <taxon>Gunneridae</taxon>
        <taxon>Pentapetalae</taxon>
        <taxon>asterids</taxon>
        <taxon>lamiids</taxon>
        <taxon>Lamiales</taxon>
        <taxon>Orobanchaceae</taxon>
        <taxon>Pedicularideae</taxon>
        <taxon>Castillejinae</taxon>
        <taxon>Castilleja</taxon>
    </lineage>
</organism>
<feature type="compositionally biased region" description="Basic residues" evidence="1">
    <location>
        <begin position="21"/>
        <end position="37"/>
    </location>
</feature>
<sequence length="69" mass="7644">MGGCVFRPENCVDGKVAGGSRRTRNRNKRRNRKRAHSHLSDPSSDGRTDKLSPLSEDRAFNSPTIHGPV</sequence>
<evidence type="ECO:0000313" key="3">
    <source>
        <dbReference type="Proteomes" id="UP001632038"/>
    </source>
</evidence>
<name>A0ABD3DZ53_9LAMI</name>
<feature type="compositionally biased region" description="Basic and acidic residues" evidence="1">
    <location>
        <begin position="44"/>
        <end position="59"/>
    </location>
</feature>
<proteinExistence type="predicted"/>
<accession>A0ABD3DZ53</accession>
<evidence type="ECO:0000313" key="2">
    <source>
        <dbReference type="EMBL" id="KAL3646837.1"/>
    </source>
</evidence>
<feature type="region of interest" description="Disordered" evidence="1">
    <location>
        <begin position="1"/>
        <end position="69"/>
    </location>
</feature>
<reference evidence="3" key="1">
    <citation type="journal article" date="2024" name="IScience">
        <title>Strigolactones Initiate the Formation of Haustorium-like Structures in Castilleja.</title>
        <authorList>
            <person name="Buerger M."/>
            <person name="Peterson D."/>
            <person name="Chory J."/>
        </authorList>
    </citation>
    <scope>NUCLEOTIDE SEQUENCE [LARGE SCALE GENOMIC DNA]</scope>
</reference>
<dbReference type="EMBL" id="JAVIJP010000011">
    <property type="protein sequence ID" value="KAL3646837.1"/>
    <property type="molecule type" value="Genomic_DNA"/>
</dbReference>
<protein>
    <submittedName>
        <fullName evidence="2">Uncharacterized protein</fullName>
    </submittedName>
</protein>
<gene>
    <name evidence="2" type="ORF">CASFOL_009381</name>
</gene>
<keyword evidence="3" id="KW-1185">Reference proteome</keyword>
<comment type="caution">
    <text evidence="2">The sequence shown here is derived from an EMBL/GenBank/DDBJ whole genome shotgun (WGS) entry which is preliminary data.</text>
</comment>